<sequence length="99" mass="11404">MELLKEKGINPDIVLYLETPPSEKQLESILKKLNFKARDLLRKGEAEFKEQNLSDQSKSEQDLISAMIEFPKLIERPIVIYGERAVIGRPPENVLEIIK</sequence>
<dbReference type="GO" id="GO:0008794">
    <property type="term" value="F:arsenate reductase (glutaredoxin) activity"/>
    <property type="evidence" value="ECO:0007669"/>
    <property type="project" value="InterPro"/>
</dbReference>
<dbReference type="InterPro" id="IPR036249">
    <property type="entry name" value="Thioredoxin-like_sf"/>
</dbReference>
<dbReference type="AlphaFoldDB" id="A0A381QF60"/>
<dbReference type="PROSITE" id="PS51353">
    <property type="entry name" value="ARSC"/>
    <property type="match status" value="1"/>
</dbReference>
<dbReference type="Gene3D" id="3.40.30.10">
    <property type="entry name" value="Glutaredoxin"/>
    <property type="match status" value="1"/>
</dbReference>
<dbReference type="SUPFAM" id="SSF52833">
    <property type="entry name" value="Thioredoxin-like"/>
    <property type="match status" value="1"/>
</dbReference>
<keyword evidence="1" id="KW-0560">Oxidoreductase</keyword>
<dbReference type="InterPro" id="IPR006659">
    <property type="entry name" value="Arsenate_reductase"/>
</dbReference>
<dbReference type="CDD" id="cd03034">
    <property type="entry name" value="ArsC_ArsC"/>
    <property type="match status" value="1"/>
</dbReference>
<name>A0A381QF60_9ZZZZ</name>
<organism evidence="2">
    <name type="scientific">marine metagenome</name>
    <dbReference type="NCBI Taxonomy" id="408172"/>
    <lineage>
        <taxon>unclassified sequences</taxon>
        <taxon>metagenomes</taxon>
        <taxon>ecological metagenomes</taxon>
    </lineage>
</organism>
<accession>A0A381QF60</accession>
<dbReference type="PANTHER" id="PTHR30041:SF4">
    <property type="entry name" value="ARSENATE REDUCTASE"/>
    <property type="match status" value="1"/>
</dbReference>
<dbReference type="NCBIfam" id="TIGR00014">
    <property type="entry name" value="arsC"/>
    <property type="match status" value="1"/>
</dbReference>
<evidence type="ECO:0008006" key="3">
    <source>
        <dbReference type="Google" id="ProtNLM"/>
    </source>
</evidence>
<dbReference type="InterPro" id="IPR006660">
    <property type="entry name" value="Arsenate_reductase-like"/>
</dbReference>
<dbReference type="PANTHER" id="PTHR30041">
    <property type="entry name" value="ARSENATE REDUCTASE"/>
    <property type="match status" value="1"/>
</dbReference>
<evidence type="ECO:0000256" key="1">
    <source>
        <dbReference type="ARBA" id="ARBA00023002"/>
    </source>
</evidence>
<proteinExistence type="predicted"/>
<dbReference type="Pfam" id="PF03960">
    <property type="entry name" value="ArsC"/>
    <property type="match status" value="1"/>
</dbReference>
<reference evidence="2" key="1">
    <citation type="submission" date="2018-05" db="EMBL/GenBank/DDBJ databases">
        <authorList>
            <person name="Lanie J.A."/>
            <person name="Ng W.-L."/>
            <person name="Kazmierczak K.M."/>
            <person name="Andrzejewski T.M."/>
            <person name="Davidsen T.M."/>
            <person name="Wayne K.J."/>
            <person name="Tettelin H."/>
            <person name="Glass J.I."/>
            <person name="Rusch D."/>
            <person name="Podicherti R."/>
            <person name="Tsui H.-C.T."/>
            <person name="Winkler M.E."/>
        </authorList>
    </citation>
    <scope>NUCLEOTIDE SEQUENCE</scope>
</reference>
<evidence type="ECO:0000313" key="2">
    <source>
        <dbReference type="EMBL" id="SUZ77952.1"/>
    </source>
</evidence>
<protein>
    <recommendedName>
        <fullName evidence="3">Arsenate reductase (Glutaredoxin)</fullName>
    </recommendedName>
</protein>
<dbReference type="EMBL" id="UINC01001336">
    <property type="protein sequence ID" value="SUZ77952.1"/>
    <property type="molecule type" value="Genomic_DNA"/>
</dbReference>
<gene>
    <name evidence="2" type="ORF">METZ01_LOCUS30806</name>
</gene>